<dbReference type="RefSeq" id="WP_173880556.1">
    <property type="nucleotide sequence ID" value="NZ_JAAIMT010000088.1"/>
</dbReference>
<sequence>MKIIAVMSPKGGIGKTTTSDSIAYMLGEEQGKRVLVLDGDPQGDTSKTFGVYEPDGIGMSELLEKHECVGGTYKTGDLIRPTEYSHVDIIPANGYLMKTDMNLLLKSEDNQVTRLREALEEVSGAYDYCVCDCGRLLDMVVINILIAAELIIAPVKVGGYEIEALQNLEEQIEDLRDINPDLRIKALMTMRQKNKTSLEVEEWLKAESGFDMFVTPIRRSIIAEKSTTAMIPLPKFSKRGIVSQDYRCVVHELLKEMEE</sequence>
<dbReference type="CDD" id="cd02042">
    <property type="entry name" value="ParAB_family"/>
    <property type="match status" value="1"/>
</dbReference>
<dbReference type="Gene3D" id="3.40.50.300">
    <property type="entry name" value="P-loop containing nucleotide triphosphate hydrolases"/>
    <property type="match status" value="1"/>
</dbReference>
<evidence type="ECO:0000259" key="1">
    <source>
        <dbReference type="Pfam" id="PF13614"/>
    </source>
</evidence>
<dbReference type="Proteomes" id="UP001297422">
    <property type="component" value="Unassembled WGS sequence"/>
</dbReference>
<feature type="domain" description="AAA" evidence="1">
    <location>
        <begin position="1"/>
        <end position="184"/>
    </location>
</feature>
<dbReference type="Pfam" id="PF13614">
    <property type="entry name" value="AAA_31"/>
    <property type="match status" value="1"/>
</dbReference>
<comment type="caution">
    <text evidence="2">The sequence shown here is derived from an EMBL/GenBank/DDBJ whole genome shotgun (WGS) entry which is preliminary data.</text>
</comment>
<organism evidence="2 3">
    <name type="scientific">Mediterraneibacter gnavus</name>
    <name type="common">Ruminococcus gnavus</name>
    <dbReference type="NCBI Taxonomy" id="33038"/>
    <lineage>
        <taxon>Bacteria</taxon>
        <taxon>Bacillati</taxon>
        <taxon>Bacillota</taxon>
        <taxon>Clostridia</taxon>
        <taxon>Lachnospirales</taxon>
        <taxon>Lachnospiraceae</taxon>
        <taxon>Mediterraneibacter</taxon>
    </lineage>
</organism>
<dbReference type="PANTHER" id="PTHR13696">
    <property type="entry name" value="P-LOOP CONTAINING NUCLEOSIDE TRIPHOSPHATE HYDROLASE"/>
    <property type="match status" value="1"/>
</dbReference>
<dbReference type="AlphaFoldDB" id="A0AAJ1EN18"/>
<accession>A0AAJ1EN18</accession>
<evidence type="ECO:0000313" key="2">
    <source>
        <dbReference type="EMBL" id="MCB5492424.1"/>
    </source>
</evidence>
<name>A0AAJ1EN18_MEDGN</name>
<proteinExistence type="predicted"/>
<dbReference type="SUPFAM" id="SSF52540">
    <property type="entry name" value="P-loop containing nucleoside triphosphate hydrolases"/>
    <property type="match status" value="1"/>
</dbReference>
<dbReference type="PANTHER" id="PTHR13696:SF99">
    <property type="entry name" value="COBYRINIC ACID AC-DIAMIDE SYNTHASE"/>
    <property type="match status" value="1"/>
</dbReference>
<dbReference type="InterPro" id="IPR025669">
    <property type="entry name" value="AAA_dom"/>
</dbReference>
<dbReference type="InterPro" id="IPR050678">
    <property type="entry name" value="DNA_Partitioning_ATPase"/>
</dbReference>
<evidence type="ECO:0000313" key="3">
    <source>
        <dbReference type="Proteomes" id="UP001297422"/>
    </source>
</evidence>
<dbReference type="EMBL" id="JAJBNC010000002">
    <property type="protein sequence ID" value="MCB5492424.1"/>
    <property type="molecule type" value="Genomic_DNA"/>
</dbReference>
<gene>
    <name evidence="2" type="ORF">LIQ10_01535</name>
</gene>
<dbReference type="InterPro" id="IPR027417">
    <property type="entry name" value="P-loop_NTPase"/>
</dbReference>
<protein>
    <submittedName>
        <fullName evidence="2">ParA family protein</fullName>
    </submittedName>
</protein>
<reference evidence="2" key="1">
    <citation type="submission" date="2021-10" db="EMBL/GenBank/DDBJ databases">
        <title>Collection of gut derived symbiotic bacterial strains cultured from healthy donors.</title>
        <authorList>
            <person name="Lin H."/>
            <person name="Littmann E."/>
            <person name="Claire K."/>
            <person name="Pamer E."/>
        </authorList>
    </citation>
    <scope>NUCLEOTIDE SEQUENCE</scope>
    <source>
        <strain evidence="2">MSK.23.4</strain>
    </source>
</reference>